<sequence>MLILILLTSIGFLVSILLIVLAVRSLIARGRSHASRGLFRFHDGKKTREIDPIQVLISLEEHPKFRIDLDPRRALQDGDRESLANMADAVRTAFIVPKFSVPGRPGLTTYECVELLAVFMLYVDMQKKSTNPPPTSQPSTESTSTASDASTTPSMLDSGSSVSEALPSTP</sequence>
<organism evidence="2 3">
    <name type="scientific">Aureliella helgolandensis</name>
    <dbReference type="NCBI Taxonomy" id="2527968"/>
    <lineage>
        <taxon>Bacteria</taxon>
        <taxon>Pseudomonadati</taxon>
        <taxon>Planctomycetota</taxon>
        <taxon>Planctomycetia</taxon>
        <taxon>Pirellulales</taxon>
        <taxon>Pirellulaceae</taxon>
        <taxon>Aureliella</taxon>
    </lineage>
</organism>
<accession>A0A518GCM3</accession>
<evidence type="ECO:0000313" key="2">
    <source>
        <dbReference type="EMBL" id="QDV26352.1"/>
    </source>
</evidence>
<proteinExistence type="predicted"/>
<evidence type="ECO:0000313" key="3">
    <source>
        <dbReference type="Proteomes" id="UP000318017"/>
    </source>
</evidence>
<reference evidence="2 3" key="1">
    <citation type="submission" date="2019-02" db="EMBL/GenBank/DDBJ databases">
        <title>Deep-cultivation of Planctomycetes and their phenomic and genomic characterization uncovers novel biology.</title>
        <authorList>
            <person name="Wiegand S."/>
            <person name="Jogler M."/>
            <person name="Boedeker C."/>
            <person name="Pinto D."/>
            <person name="Vollmers J."/>
            <person name="Rivas-Marin E."/>
            <person name="Kohn T."/>
            <person name="Peeters S.H."/>
            <person name="Heuer A."/>
            <person name="Rast P."/>
            <person name="Oberbeckmann S."/>
            <person name="Bunk B."/>
            <person name="Jeske O."/>
            <person name="Meyerdierks A."/>
            <person name="Storesund J.E."/>
            <person name="Kallscheuer N."/>
            <person name="Luecker S."/>
            <person name="Lage O.M."/>
            <person name="Pohl T."/>
            <person name="Merkel B.J."/>
            <person name="Hornburger P."/>
            <person name="Mueller R.-W."/>
            <person name="Bruemmer F."/>
            <person name="Labrenz M."/>
            <person name="Spormann A.M."/>
            <person name="Op den Camp H."/>
            <person name="Overmann J."/>
            <person name="Amann R."/>
            <person name="Jetten M.S.M."/>
            <person name="Mascher T."/>
            <person name="Medema M.H."/>
            <person name="Devos D.P."/>
            <person name="Kaster A.-K."/>
            <person name="Ovreas L."/>
            <person name="Rohde M."/>
            <person name="Galperin M.Y."/>
            <person name="Jogler C."/>
        </authorList>
    </citation>
    <scope>NUCLEOTIDE SEQUENCE [LARGE SCALE GENOMIC DNA]</scope>
    <source>
        <strain evidence="2 3">Q31a</strain>
    </source>
</reference>
<evidence type="ECO:0000256" key="1">
    <source>
        <dbReference type="SAM" id="MobiDB-lite"/>
    </source>
</evidence>
<keyword evidence="3" id="KW-1185">Reference proteome</keyword>
<dbReference type="KEGG" id="ahel:Q31a_47250"/>
<name>A0A518GCM3_9BACT</name>
<dbReference type="AlphaFoldDB" id="A0A518GCM3"/>
<protein>
    <submittedName>
        <fullName evidence="2">Uncharacterized protein</fullName>
    </submittedName>
</protein>
<feature type="compositionally biased region" description="Low complexity" evidence="1">
    <location>
        <begin position="137"/>
        <end position="154"/>
    </location>
</feature>
<feature type="compositionally biased region" description="Polar residues" evidence="1">
    <location>
        <begin position="155"/>
        <end position="170"/>
    </location>
</feature>
<feature type="region of interest" description="Disordered" evidence="1">
    <location>
        <begin position="128"/>
        <end position="170"/>
    </location>
</feature>
<dbReference type="Proteomes" id="UP000318017">
    <property type="component" value="Chromosome"/>
</dbReference>
<dbReference type="RefSeq" id="WP_145082436.1">
    <property type="nucleotide sequence ID" value="NZ_CP036298.1"/>
</dbReference>
<dbReference type="EMBL" id="CP036298">
    <property type="protein sequence ID" value="QDV26352.1"/>
    <property type="molecule type" value="Genomic_DNA"/>
</dbReference>
<gene>
    <name evidence="2" type="ORF">Q31a_47250</name>
</gene>